<evidence type="ECO:0000256" key="3">
    <source>
        <dbReference type="SAM" id="MobiDB-lite"/>
    </source>
</evidence>
<evidence type="ECO:0000259" key="4">
    <source>
        <dbReference type="PROSITE" id="PS51352"/>
    </source>
</evidence>
<protein>
    <recommendedName>
        <fullName evidence="4">Thioredoxin domain-containing protein</fullName>
    </recommendedName>
</protein>
<reference evidence="5" key="1">
    <citation type="submission" date="2018-04" db="EMBL/GenBank/DDBJ databases">
        <title>WGS assembly of Panicum hallii.</title>
        <authorList>
            <person name="Lovell J."/>
            <person name="Jenkins J."/>
            <person name="Lowry D."/>
            <person name="Mamidi S."/>
            <person name="Sreedasyam A."/>
            <person name="Weng X."/>
            <person name="Barry K."/>
            <person name="Bonette J."/>
            <person name="Campitelli B."/>
            <person name="Daum C."/>
            <person name="Gordon S."/>
            <person name="Gould B."/>
            <person name="Lipzen A."/>
            <person name="Macqueen A."/>
            <person name="Palacio-Mejia J."/>
            <person name="Plott C."/>
            <person name="Shakirov E."/>
            <person name="Shu S."/>
            <person name="Yoshinaga Y."/>
            <person name="Zane M."/>
            <person name="Rokhsar D."/>
            <person name="Grimwood J."/>
            <person name="Schmutz J."/>
            <person name="Juenger T."/>
        </authorList>
    </citation>
    <scope>NUCLEOTIDE SEQUENCE [LARGE SCALE GENOMIC DNA]</scope>
    <source>
        <strain evidence="5">FIL2</strain>
    </source>
</reference>
<dbReference type="GO" id="GO:0009507">
    <property type="term" value="C:chloroplast"/>
    <property type="evidence" value="ECO:0007669"/>
    <property type="project" value="UniProtKB-ARBA"/>
</dbReference>
<gene>
    <name evidence="5" type="ORF">PAHAL_9G590400</name>
</gene>
<dbReference type="PANTHER" id="PTHR43601">
    <property type="entry name" value="THIOREDOXIN, MITOCHONDRIAL"/>
    <property type="match status" value="1"/>
</dbReference>
<dbReference type="CDD" id="cd02947">
    <property type="entry name" value="TRX_family"/>
    <property type="match status" value="1"/>
</dbReference>
<accession>A0A2S3ITY4</accession>
<feature type="region of interest" description="Disordered" evidence="3">
    <location>
        <begin position="250"/>
        <end position="293"/>
    </location>
</feature>
<dbReference type="PANTHER" id="PTHR43601:SF35">
    <property type="entry name" value="THIOREDOXIN DOMAIN-CONTAINING PROTEIN"/>
    <property type="match status" value="1"/>
</dbReference>
<dbReference type="GO" id="GO:0045454">
    <property type="term" value="P:cell redox homeostasis"/>
    <property type="evidence" value="ECO:0007669"/>
    <property type="project" value="TreeGrafter"/>
</dbReference>
<dbReference type="Pfam" id="PF00085">
    <property type="entry name" value="Thioredoxin"/>
    <property type="match status" value="1"/>
</dbReference>
<dbReference type="Gene3D" id="3.40.30.10">
    <property type="entry name" value="Glutaredoxin"/>
    <property type="match status" value="1"/>
</dbReference>
<dbReference type="InterPro" id="IPR013766">
    <property type="entry name" value="Thioredoxin_domain"/>
</dbReference>
<dbReference type="AlphaFoldDB" id="A0A2S3ITY4"/>
<dbReference type="Gramene" id="PAN51384">
    <property type="protein sequence ID" value="PAN51384"/>
    <property type="gene ID" value="PAHAL_9G590400"/>
</dbReference>
<proteinExistence type="inferred from homology"/>
<keyword evidence="2" id="KW-0676">Redox-active center</keyword>
<dbReference type="InterPro" id="IPR036249">
    <property type="entry name" value="Thioredoxin-like_sf"/>
</dbReference>
<evidence type="ECO:0000313" key="5">
    <source>
        <dbReference type="EMBL" id="PAN51384.1"/>
    </source>
</evidence>
<dbReference type="PROSITE" id="PS51352">
    <property type="entry name" value="THIOREDOXIN_2"/>
    <property type="match status" value="1"/>
</dbReference>
<dbReference type="SUPFAM" id="SSF52833">
    <property type="entry name" value="Thioredoxin-like"/>
    <property type="match status" value="1"/>
</dbReference>
<feature type="domain" description="Thioredoxin" evidence="4">
    <location>
        <begin position="96"/>
        <end position="246"/>
    </location>
</feature>
<evidence type="ECO:0000256" key="1">
    <source>
        <dbReference type="ARBA" id="ARBA00008987"/>
    </source>
</evidence>
<organism evidence="5">
    <name type="scientific">Panicum hallii</name>
    <dbReference type="NCBI Taxonomy" id="206008"/>
    <lineage>
        <taxon>Eukaryota</taxon>
        <taxon>Viridiplantae</taxon>
        <taxon>Streptophyta</taxon>
        <taxon>Embryophyta</taxon>
        <taxon>Tracheophyta</taxon>
        <taxon>Spermatophyta</taxon>
        <taxon>Magnoliopsida</taxon>
        <taxon>Liliopsida</taxon>
        <taxon>Poales</taxon>
        <taxon>Poaceae</taxon>
        <taxon>PACMAD clade</taxon>
        <taxon>Panicoideae</taxon>
        <taxon>Panicodae</taxon>
        <taxon>Paniceae</taxon>
        <taxon>Panicinae</taxon>
        <taxon>Panicum</taxon>
        <taxon>Panicum sect. Panicum</taxon>
    </lineage>
</organism>
<dbReference type="Proteomes" id="UP000243499">
    <property type="component" value="Chromosome 9"/>
</dbReference>
<dbReference type="EMBL" id="CM008054">
    <property type="protein sequence ID" value="PAN51384.1"/>
    <property type="molecule type" value="Genomic_DNA"/>
</dbReference>
<feature type="compositionally biased region" description="Basic and acidic residues" evidence="3">
    <location>
        <begin position="284"/>
        <end position="293"/>
    </location>
</feature>
<evidence type="ECO:0000256" key="2">
    <source>
        <dbReference type="ARBA" id="ARBA00023284"/>
    </source>
</evidence>
<sequence>MHTTMPMNTYYSFSWQILRLTKLPHKCCQQVCYLIKKVKATILELHACRKKVYCSRTLMASALMNHWVVGRSSHCGYASNRSDGCFKILTRNYNGIKGKQFLPTEKVASTGWQITRAVPKDPKKGIRTKWWEKDMKDNMKNIKSQEDFDKQLLMAGDKFTVVHFFSPSCGACKGIHSKVHQFARMYPGLQFLMVNYNEQTEICKRLNVYVLPLFRFYRGAEGRICSFSCTISTIHKFKDALKRHGVETESLATEKGLEESEPKSFAPPSDIPNTSDPSLNMDGDDGRVEPSNE</sequence>
<comment type="similarity">
    <text evidence="1">Belongs to the thioredoxin family.</text>
</comment>
<name>A0A2S3ITY4_9POAL</name>